<dbReference type="Proteomes" id="UP000813463">
    <property type="component" value="Chromosome 4"/>
</dbReference>
<sequence>MARHQSPRRSPRLAHIEMPSFNLFSSPLPPTPPSVPPLPPPPPTHTHFYPRLVNIPPSSPGPSVRHAANTQPSRRFSPRLNNAPVVHSVSPTIVDVIDCDIKIFKKREGNPSFLYRSPFINRHVNVLRDLTQKERCMADWVFADLEKSEKLFKDKYMFITREDLNTLSSEDGISEKVVDLWAHLLNVGEKKRGSSSISRYFVPMPHMMLLYLSLNSYGEFCKLLEQDLPSANIDITKVQLTCFTIQDPRCPYMFYFNFKRQTIDIITVTSLNPETFSEAKTLVNQNHFFFVFSFDFSYKCHVFFCIWKHFQAKALSKHFKGKKNNKASKVTSFKVQEFVLEWEKPKEWCDVGLYLMRYMETYKGDMKAWDPQLKLQTDAFLKKLRVKYCHSILTSEVNSLKETIEKKWREFQKLKI</sequence>
<keyword evidence="2" id="KW-1185">Reference proteome</keyword>
<protein>
    <submittedName>
        <fullName evidence="3 4">Uncharacterized protein isoform X1</fullName>
    </submittedName>
</protein>
<gene>
    <name evidence="3 4 5" type="primary">LOC110778961</name>
</gene>
<evidence type="ECO:0000256" key="1">
    <source>
        <dbReference type="SAM" id="MobiDB-lite"/>
    </source>
</evidence>
<dbReference type="Gene3D" id="3.40.395.10">
    <property type="entry name" value="Adenoviral Proteinase, Chain A"/>
    <property type="match status" value="1"/>
</dbReference>
<organism evidence="2 3">
    <name type="scientific">Spinacia oleracea</name>
    <name type="common">Spinach</name>
    <dbReference type="NCBI Taxonomy" id="3562"/>
    <lineage>
        <taxon>Eukaryota</taxon>
        <taxon>Viridiplantae</taxon>
        <taxon>Streptophyta</taxon>
        <taxon>Embryophyta</taxon>
        <taxon>Tracheophyta</taxon>
        <taxon>Spermatophyta</taxon>
        <taxon>Magnoliopsida</taxon>
        <taxon>eudicotyledons</taxon>
        <taxon>Gunneridae</taxon>
        <taxon>Pentapetalae</taxon>
        <taxon>Caryophyllales</taxon>
        <taxon>Chenopodiaceae</taxon>
        <taxon>Chenopodioideae</taxon>
        <taxon>Anserineae</taxon>
        <taxon>Spinacia</taxon>
    </lineage>
</organism>
<dbReference type="RefSeq" id="XP_056683226.1">
    <property type="nucleotide sequence ID" value="XM_056827248.1"/>
</dbReference>
<feature type="region of interest" description="Disordered" evidence="1">
    <location>
        <begin position="25"/>
        <end position="79"/>
    </location>
</feature>
<evidence type="ECO:0000313" key="5">
    <source>
        <dbReference type="RefSeq" id="XP_056683226.1"/>
    </source>
</evidence>
<dbReference type="RefSeq" id="XP_056683224.1">
    <property type="nucleotide sequence ID" value="XM_056827246.1"/>
</dbReference>
<name>A0ABM3QIP5_SPIOL</name>
<dbReference type="GeneID" id="110778961"/>
<evidence type="ECO:0000313" key="3">
    <source>
        <dbReference type="RefSeq" id="XP_056683224.1"/>
    </source>
</evidence>
<evidence type="ECO:0000313" key="2">
    <source>
        <dbReference type="Proteomes" id="UP000813463"/>
    </source>
</evidence>
<reference evidence="3 4" key="2">
    <citation type="submission" date="2025-05" db="UniProtKB">
        <authorList>
            <consortium name="RefSeq"/>
        </authorList>
    </citation>
    <scope>IDENTIFICATION</scope>
    <source>
        <tissue evidence="3 4">Leaf</tissue>
    </source>
</reference>
<evidence type="ECO:0000313" key="4">
    <source>
        <dbReference type="RefSeq" id="XP_056683225.1"/>
    </source>
</evidence>
<reference evidence="2" key="1">
    <citation type="journal article" date="2021" name="Nat. Commun.">
        <title>Genomic analyses provide insights into spinach domestication and the genetic basis of agronomic traits.</title>
        <authorList>
            <person name="Cai X."/>
            <person name="Sun X."/>
            <person name="Xu C."/>
            <person name="Sun H."/>
            <person name="Wang X."/>
            <person name="Ge C."/>
            <person name="Zhang Z."/>
            <person name="Wang Q."/>
            <person name="Fei Z."/>
            <person name="Jiao C."/>
            <person name="Wang Q."/>
        </authorList>
    </citation>
    <scope>NUCLEOTIDE SEQUENCE [LARGE SCALE GENOMIC DNA]</scope>
    <source>
        <strain evidence="2">cv. Varoflay</strain>
    </source>
</reference>
<accession>A0ABM3QIP5</accession>
<proteinExistence type="predicted"/>
<feature type="compositionally biased region" description="Pro residues" evidence="1">
    <location>
        <begin position="27"/>
        <end position="44"/>
    </location>
</feature>
<dbReference type="RefSeq" id="XP_056683225.1">
    <property type="nucleotide sequence ID" value="XM_056827247.1"/>
</dbReference>